<evidence type="ECO:0000256" key="2">
    <source>
        <dbReference type="ARBA" id="ARBA00022692"/>
    </source>
</evidence>
<accession>A0A1G2QJY7</accession>
<evidence type="ECO:0000256" key="4">
    <source>
        <dbReference type="ARBA" id="ARBA00023136"/>
    </source>
</evidence>
<dbReference type="Proteomes" id="UP000177090">
    <property type="component" value="Unassembled WGS sequence"/>
</dbReference>
<dbReference type="STRING" id="1802440.A2569_00055"/>
<dbReference type="EC" id="3.4.21.89" evidence="5"/>
<reference evidence="8 9" key="1">
    <citation type="journal article" date="2016" name="Nat. Commun.">
        <title>Thousands of microbial genomes shed light on interconnected biogeochemical processes in an aquifer system.</title>
        <authorList>
            <person name="Anantharaman K."/>
            <person name="Brown C.T."/>
            <person name="Hug L.A."/>
            <person name="Sharon I."/>
            <person name="Castelle C.J."/>
            <person name="Probst A.J."/>
            <person name="Thomas B.C."/>
            <person name="Singh A."/>
            <person name="Wilkins M.J."/>
            <person name="Karaoz U."/>
            <person name="Brodie E.L."/>
            <person name="Williams K.H."/>
            <person name="Hubbard S.S."/>
            <person name="Banfield J.F."/>
        </authorList>
    </citation>
    <scope>NUCLEOTIDE SEQUENCE [LARGE SCALE GENOMIC DNA]</scope>
</reference>
<dbReference type="InterPro" id="IPR001733">
    <property type="entry name" value="Peptidase_S26B"/>
</dbReference>
<dbReference type="GO" id="GO:0009003">
    <property type="term" value="F:signal peptidase activity"/>
    <property type="evidence" value="ECO:0007669"/>
    <property type="project" value="UniProtKB-EC"/>
</dbReference>
<dbReference type="NCBIfam" id="TIGR02228">
    <property type="entry name" value="sigpep_I_arch"/>
    <property type="match status" value="1"/>
</dbReference>
<dbReference type="PRINTS" id="PR00728">
    <property type="entry name" value="SIGNALPTASE"/>
</dbReference>
<dbReference type="Gene3D" id="2.10.109.10">
    <property type="entry name" value="Umud Fragment, subunit A"/>
    <property type="match status" value="1"/>
</dbReference>
<gene>
    <name evidence="8" type="ORF">A2569_00055</name>
</gene>
<dbReference type="SUPFAM" id="SSF51306">
    <property type="entry name" value="LexA/Signal peptidase"/>
    <property type="match status" value="1"/>
</dbReference>
<evidence type="ECO:0000313" key="8">
    <source>
        <dbReference type="EMBL" id="OHA60910.1"/>
    </source>
</evidence>
<keyword evidence="2 6" id="KW-0812">Transmembrane</keyword>
<dbReference type="GO" id="GO:0016020">
    <property type="term" value="C:membrane"/>
    <property type="evidence" value="ECO:0007669"/>
    <property type="project" value="UniProtKB-SubCell"/>
</dbReference>
<evidence type="ECO:0000256" key="1">
    <source>
        <dbReference type="ARBA" id="ARBA00004370"/>
    </source>
</evidence>
<evidence type="ECO:0000256" key="6">
    <source>
        <dbReference type="SAM" id="Phobius"/>
    </source>
</evidence>
<dbReference type="PANTHER" id="PTHR10806">
    <property type="entry name" value="SIGNAL PEPTIDASE COMPLEX CATALYTIC SUBUNIT SEC11"/>
    <property type="match status" value="1"/>
</dbReference>
<dbReference type="Pfam" id="PF10502">
    <property type="entry name" value="Peptidase_S26"/>
    <property type="match status" value="1"/>
</dbReference>
<comment type="subcellular location">
    <subcellularLocation>
        <location evidence="1">Membrane</location>
    </subcellularLocation>
</comment>
<feature type="transmembrane region" description="Helical" evidence="6">
    <location>
        <begin position="12"/>
        <end position="33"/>
    </location>
</feature>
<protein>
    <recommendedName>
        <fullName evidence="5">Signal peptidase I</fullName>
        <ecNumber evidence="5">3.4.21.89</ecNumber>
    </recommendedName>
</protein>
<dbReference type="CDD" id="cd06530">
    <property type="entry name" value="S26_SPase_I"/>
    <property type="match status" value="1"/>
</dbReference>
<proteinExistence type="predicted"/>
<evidence type="ECO:0000256" key="5">
    <source>
        <dbReference type="NCBIfam" id="TIGR02228"/>
    </source>
</evidence>
<keyword evidence="3 6" id="KW-1133">Transmembrane helix</keyword>
<name>A0A1G2QJY7_9BACT</name>
<feature type="transmembrane region" description="Helical" evidence="6">
    <location>
        <begin position="143"/>
        <end position="163"/>
    </location>
</feature>
<dbReference type="PANTHER" id="PTHR10806:SF6">
    <property type="entry name" value="SIGNAL PEPTIDASE COMPLEX CATALYTIC SUBUNIT SEC11"/>
    <property type="match status" value="1"/>
</dbReference>
<dbReference type="InterPro" id="IPR019533">
    <property type="entry name" value="Peptidase_S26"/>
</dbReference>
<evidence type="ECO:0000259" key="7">
    <source>
        <dbReference type="Pfam" id="PF10502"/>
    </source>
</evidence>
<dbReference type="GO" id="GO:0004252">
    <property type="term" value="F:serine-type endopeptidase activity"/>
    <property type="evidence" value="ECO:0007669"/>
    <property type="project" value="UniProtKB-UniRule"/>
</dbReference>
<dbReference type="AlphaFoldDB" id="A0A1G2QJY7"/>
<dbReference type="InterPro" id="IPR036286">
    <property type="entry name" value="LexA/Signal_pep-like_sf"/>
</dbReference>
<comment type="caution">
    <text evidence="8">The sequence shown here is derived from an EMBL/GenBank/DDBJ whole genome shotgun (WGS) entry which is preliminary data.</text>
</comment>
<keyword evidence="4 6" id="KW-0472">Membrane</keyword>
<dbReference type="EMBL" id="MHTL01000006">
    <property type="protein sequence ID" value="OHA60910.1"/>
    <property type="molecule type" value="Genomic_DNA"/>
</dbReference>
<feature type="domain" description="Peptidase S26" evidence="7">
    <location>
        <begin position="19"/>
        <end position="97"/>
    </location>
</feature>
<dbReference type="GO" id="GO:0006465">
    <property type="term" value="P:signal peptide processing"/>
    <property type="evidence" value="ECO:0007669"/>
    <property type="project" value="UniProtKB-UniRule"/>
</dbReference>
<evidence type="ECO:0000256" key="3">
    <source>
        <dbReference type="ARBA" id="ARBA00022989"/>
    </source>
</evidence>
<sequence>MVMVEKLFSVAYYIFIAALATLGLLLVAALFPIEGNIQIKIVKSGSMEPTIRTGSIVVVKPHTSYAQGDIITFGPDTKKEVPITHRIVGIQGDGAQIRFLTKGDANEDADIKDIAPREVIGKALFSVPYLGYVIDFARKPLGFFLLIIVPACIVIVDELVTIWKELRGGREKNRDS</sequence>
<organism evidence="8 9">
    <name type="scientific">Candidatus Vogelbacteria bacterium RIFOXYD1_FULL_51_18</name>
    <dbReference type="NCBI Taxonomy" id="1802440"/>
    <lineage>
        <taxon>Bacteria</taxon>
        <taxon>Candidatus Vogeliibacteriota</taxon>
    </lineage>
</organism>
<evidence type="ECO:0000313" key="9">
    <source>
        <dbReference type="Proteomes" id="UP000177090"/>
    </source>
</evidence>